<sequence length="40" mass="4527">MFLELRLSVILFSARAVAINIFTLPSRVKSLVSFFKVPKS</sequence>
<dbReference type="EMBL" id="UINC01108108">
    <property type="protein sequence ID" value="SVC73963.1"/>
    <property type="molecule type" value="Genomic_DNA"/>
</dbReference>
<feature type="non-terminal residue" evidence="1">
    <location>
        <position position="40"/>
    </location>
</feature>
<proteinExistence type="predicted"/>
<gene>
    <name evidence="1" type="ORF">METZ01_LOCUS326817</name>
</gene>
<reference evidence="1" key="1">
    <citation type="submission" date="2018-05" db="EMBL/GenBank/DDBJ databases">
        <authorList>
            <person name="Lanie J.A."/>
            <person name="Ng W.-L."/>
            <person name="Kazmierczak K.M."/>
            <person name="Andrzejewski T.M."/>
            <person name="Davidsen T.M."/>
            <person name="Wayne K.J."/>
            <person name="Tettelin H."/>
            <person name="Glass J.I."/>
            <person name="Rusch D."/>
            <person name="Podicherti R."/>
            <person name="Tsui H.-C.T."/>
            <person name="Winkler M.E."/>
        </authorList>
    </citation>
    <scope>NUCLEOTIDE SEQUENCE</scope>
</reference>
<organism evidence="1">
    <name type="scientific">marine metagenome</name>
    <dbReference type="NCBI Taxonomy" id="408172"/>
    <lineage>
        <taxon>unclassified sequences</taxon>
        <taxon>metagenomes</taxon>
        <taxon>ecological metagenomes</taxon>
    </lineage>
</organism>
<dbReference type="AlphaFoldDB" id="A0A382PKP1"/>
<protein>
    <submittedName>
        <fullName evidence="1">Uncharacterized protein</fullName>
    </submittedName>
</protein>
<accession>A0A382PKP1</accession>
<name>A0A382PKP1_9ZZZZ</name>
<evidence type="ECO:0000313" key="1">
    <source>
        <dbReference type="EMBL" id="SVC73963.1"/>
    </source>
</evidence>